<dbReference type="PROSITE" id="PS50893">
    <property type="entry name" value="ABC_TRANSPORTER_2"/>
    <property type="match status" value="1"/>
</dbReference>
<evidence type="ECO:0000256" key="4">
    <source>
        <dbReference type="ARBA" id="ARBA00022692"/>
    </source>
</evidence>
<feature type="domain" description="ABC transporter" evidence="9">
    <location>
        <begin position="666"/>
        <end position="907"/>
    </location>
</feature>
<evidence type="ECO:0000256" key="8">
    <source>
        <dbReference type="SAM" id="Phobius"/>
    </source>
</evidence>
<feature type="transmembrane region" description="Helical" evidence="8">
    <location>
        <begin position="415"/>
        <end position="435"/>
    </location>
</feature>
<gene>
    <name evidence="10" type="ORF">LY79DRAFT_594211</name>
</gene>
<dbReference type="GO" id="GO:0140359">
    <property type="term" value="F:ABC-type transporter activity"/>
    <property type="evidence" value="ECO:0007669"/>
    <property type="project" value="InterPro"/>
</dbReference>
<feature type="transmembrane region" description="Helical" evidence="8">
    <location>
        <begin position="1005"/>
        <end position="1026"/>
    </location>
</feature>
<dbReference type="GO" id="GO:0016020">
    <property type="term" value="C:membrane"/>
    <property type="evidence" value="ECO:0007669"/>
    <property type="project" value="UniProtKB-SubCell"/>
</dbReference>
<feature type="region of interest" description="Disordered" evidence="7">
    <location>
        <begin position="1"/>
        <end position="21"/>
    </location>
</feature>
<accession>A0AAD8PNL5</accession>
<evidence type="ECO:0000313" key="10">
    <source>
        <dbReference type="EMBL" id="KAK1572871.1"/>
    </source>
</evidence>
<dbReference type="InterPro" id="IPR013525">
    <property type="entry name" value="ABC2_TM"/>
</dbReference>
<feature type="compositionally biased region" description="Polar residues" evidence="7">
    <location>
        <begin position="1"/>
        <end position="13"/>
    </location>
</feature>
<feature type="transmembrane region" description="Helical" evidence="8">
    <location>
        <begin position="387"/>
        <end position="409"/>
    </location>
</feature>
<protein>
    <submittedName>
        <fullName evidence="10">ABC-2 type transporter-domain-containing protein</fullName>
    </submittedName>
</protein>
<feature type="transmembrane region" description="Helical" evidence="8">
    <location>
        <begin position="1121"/>
        <end position="1141"/>
    </location>
</feature>
<feature type="transmembrane region" description="Helical" evidence="8">
    <location>
        <begin position="456"/>
        <end position="471"/>
    </location>
</feature>
<dbReference type="RefSeq" id="XP_060408638.1">
    <property type="nucleotide sequence ID" value="XM_060561664.1"/>
</dbReference>
<dbReference type="Pfam" id="PF06422">
    <property type="entry name" value="PDR_CDR"/>
    <property type="match status" value="1"/>
</dbReference>
<sequence length="1175" mass="130598">MESDGTLTGGSNYRSHERSGFPPRELGVTWQGLAVRAVSSDASIHENVLTQSNIPKLVKESRHKPPLKTILDNTHGCVKPGEMLLGCTTLLNILANHRRGYTSMTGDVHYGSMRAEEAQRYRGQIVMNTEEKLFFPTLTVGQTMDFAIRLKTPFHLPEGVSSNKELRVEVRDFLLKSMGIQHPFDTKVGNEYVRGVSGGVSIIGCMATRGSVFCWDTSTRGLDASTALEYAKTVRAMADVLGLASIVTLYRAGNGIYKLFNKVLVLDNGNEARPFMKRLGFIYSDGANVADFLTGVTVPTERAVAQGFEKTFPRNAEALRAEYGKSEIYPRMIAEYDFPTKGKTKEKTRLFQQGVAGEKHKHLPDSSPLTTSFAMQVRACIVRQYQIATFIITQVSTLVQALIAGSLFYKSPNTTGGLFMKGGALFFALLFNSLLSMSEVANSFTGRPVLLKHKSFAYYHAAVFCIAQIAADTPVILFQIATFSVVLYFMCMTAMFRSIGTGFTTFDGASKASGFMVRALIMYCGYMIQKPQMHDWFVWLFWIDPQSYAFDALMATEFHIQSIPCVGPNLVPNGPGYTDPAHQSCAGVSGATQGATTLTGDQNFGIVWAWWALFVALTVYFTSKWRPSAEGGSSLLIPRENAMITRAHRQDEEAQSFGETVEKNKVNNEQSSNDDGNSLVRNTSIFTWENLSYTFKTTSGDRLLLDNVQGYTTLLNVLAQRKTDGAIRGSILVDGRPLPRSAEYYEQLDVNEPFATVREALEFSALLRQSRDIPQAEKLAYVETIIDLLELHDLADTLIGRVGNGLSVDQRKRVTIGVELVSKPSILIFLDEPTSDLDGQSAFNTVRFLRKLADTSQAVLVTIHQPSAQIFSQFDTLLLLAKGGKTTVRNYEANPAEHMIDVVSGHLSKENDWHEIWMSSPVHDAVVKELDHMIEEAASRPPSTTDDGHEFALLLWDQVKIVSRCMNISLYRNVDYIDNKFALHVFSALFNGFSFWMIGDSVGHITLRLFTIFNFIFVAPGVIAQLQPLFIDRRDIFETREKKSKMYPWIAFVTGSVVSEVPYLIICVVLYFVCWYYTVSFPGDSSRAGATFFVMLMYEFVYTGIGRIIAAYALTAVFASLVNPLLIGVLISFCGVLTYYLNPFNYLISTWGTTSSTRMRRPGAVCGSTVMVATT</sequence>
<proteinExistence type="inferred from homology"/>
<dbReference type="Pfam" id="PF00005">
    <property type="entry name" value="ABC_tran"/>
    <property type="match status" value="1"/>
</dbReference>
<dbReference type="Pfam" id="PF01061">
    <property type="entry name" value="ABC2_membrane"/>
    <property type="match status" value="2"/>
</dbReference>
<evidence type="ECO:0000256" key="1">
    <source>
        <dbReference type="ARBA" id="ARBA00004141"/>
    </source>
</evidence>
<comment type="caution">
    <text evidence="10">The sequence shown here is derived from an EMBL/GenBank/DDBJ whole genome shotgun (WGS) entry which is preliminary data.</text>
</comment>
<feature type="region of interest" description="Disordered" evidence="7">
    <location>
        <begin position="649"/>
        <end position="676"/>
    </location>
</feature>
<feature type="transmembrane region" description="Helical" evidence="8">
    <location>
        <begin position="604"/>
        <end position="622"/>
    </location>
</feature>
<dbReference type="Gene3D" id="3.40.50.300">
    <property type="entry name" value="P-loop containing nucleotide triphosphate hydrolases"/>
    <property type="match status" value="2"/>
</dbReference>
<dbReference type="InterPro" id="IPR010929">
    <property type="entry name" value="PDR_CDR_ABC"/>
</dbReference>
<comment type="subcellular location">
    <subcellularLocation>
        <location evidence="1">Membrane</location>
        <topology evidence="1">Multi-pass membrane protein</topology>
    </subcellularLocation>
</comment>
<dbReference type="GO" id="GO:0005524">
    <property type="term" value="F:ATP binding"/>
    <property type="evidence" value="ECO:0007669"/>
    <property type="project" value="InterPro"/>
</dbReference>
<keyword evidence="4 8" id="KW-0812">Transmembrane</keyword>
<keyword evidence="6 8" id="KW-0472">Membrane</keyword>
<feature type="transmembrane region" description="Helical" evidence="8">
    <location>
        <begin position="1090"/>
        <end position="1114"/>
    </location>
</feature>
<dbReference type="GO" id="GO:0016887">
    <property type="term" value="F:ATP hydrolysis activity"/>
    <property type="evidence" value="ECO:0007669"/>
    <property type="project" value="InterPro"/>
</dbReference>
<evidence type="ECO:0000256" key="6">
    <source>
        <dbReference type="ARBA" id="ARBA00023136"/>
    </source>
</evidence>
<evidence type="ECO:0000256" key="5">
    <source>
        <dbReference type="ARBA" id="ARBA00022989"/>
    </source>
</evidence>
<feature type="transmembrane region" description="Helical" evidence="8">
    <location>
        <begin position="477"/>
        <end position="496"/>
    </location>
</feature>
<keyword evidence="3" id="KW-0813">Transport</keyword>
<keyword evidence="5 8" id="KW-1133">Transmembrane helix</keyword>
<dbReference type="PANTHER" id="PTHR19241">
    <property type="entry name" value="ATP-BINDING CASSETTE TRANSPORTER"/>
    <property type="match status" value="1"/>
</dbReference>
<dbReference type="Proteomes" id="UP001230504">
    <property type="component" value="Unassembled WGS sequence"/>
</dbReference>
<dbReference type="InterPro" id="IPR003439">
    <property type="entry name" value="ABC_transporter-like_ATP-bd"/>
</dbReference>
<organism evidence="10 11">
    <name type="scientific">Colletotrichum navitas</name>
    <dbReference type="NCBI Taxonomy" id="681940"/>
    <lineage>
        <taxon>Eukaryota</taxon>
        <taxon>Fungi</taxon>
        <taxon>Dikarya</taxon>
        <taxon>Ascomycota</taxon>
        <taxon>Pezizomycotina</taxon>
        <taxon>Sordariomycetes</taxon>
        <taxon>Hypocreomycetidae</taxon>
        <taxon>Glomerellales</taxon>
        <taxon>Glomerellaceae</taxon>
        <taxon>Colletotrichum</taxon>
        <taxon>Colletotrichum graminicola species complex</taxon>
    </lineage>
</organism>
<evidence type="ECO:0000256" key="3">
    <source>
        <dbReference type="ARBA" id="ARBA00022448"/>
    </source>
</evidence>
<evidence type="ECO:0000256" key="2">
    <source>
        <dbReference type="ARBA" id="ARBA00006012"/>
    </source>
</evidence>
<feature type="compositionally biased region" description="Polar residues" evidence="7">
    <location>
        <begin position="667"/>
        <end position="676"/>
    </location>
</feature>
<feature type="transmembrane region" description="Helical" evidence="8">
    <location>
        <begin position="981"/>
        <end position="999"/>
    </location>
</feature>
<dbReference type="GeneID" id="85445904"/>
<evidence type="ECO:0000256" key="7">
    <source>
        <dbReference type="SAM" id="MobiDB-lite"/>
    </source>
</evidence>
<dbReference type="InterPro" id="IPR027417">
    <property type="entry name" value="P-loop_NTPase"/>
</dbReference>
<comment type="similarity">
    <text evidence="2">Belongs to the ABC transporter superfamily. ABCG family. PDR (TC 3.A.1.205) subfamily.</text>
</comment>
<dbReference type="SUPFAM" id="SSF52540">
    <property type="entry name" value="P-loop containing nucleoside triphosphate hydrolases"/>
    <property type="match status" value="2"/>
</dbReference>
<name>A0AAD8PNL5_9PEZI</name>
<reference evidence="10" key="1">
    <citation type="submission" date="2021-06" db="EMBL/GenBank/DDBJ databases">
        <title>Comparative genomics, transcriptomics and evolutionary studies reveal genomic signatures of adaptation to plant cell wall in hemibiotrophic fungi.</title>
        <authorList>
            <consortium name="DOE Joint Genome Institute"/>
            <person name="Baroncelli R."/>
            <person name="Diaz J.F."/>
            <person name="Benocci T."/>
            <person name="Peng M."/>
            <person name="Battaglia E."/>
            <person name="Haridas S."/>
            <person name="Andreopoulos W."/>
            <person name="Labutti K."/>
            <person name="Pangilinan J."/>
            <person name="Floch G.L."/>
            <person name="Makela M.R."/>
            <person name="Henrissat B."/>
            <person name="Grigoriev I.V."/>
            <person name="Crouch J.A."/>
            <person name="De Vries R.P."/>
            <person name="Sukno S.A."/>
            <person name="Thon M.R."/>
        </authorList>
    </citation>
    <scope>NUCLEOTIDE SEQUENCE</scope>
    <source>
        <strain evidence="10">CBS 125086</strain>
    </source>
</reference>
<keyword evidence="11" id="KW-1185">Reference proteome</keyword>
<feature type="transmembrane region" description="Helical" evidence="8">
    <location>
        <begin position="1047"/>
        <end position="1078"/>
    </location>
</feature>
<dbReference type="AlphaFoldDB" id="A0AAD8PNL5"/>
<evidence type="ECO:0000259" key="9">
    <source>
        <dbReference type="PROSITE" id="PS50893"/>
    </source>
</evidence>
<dbReference type="EMBL" id="JAHLJV010000102">
    <property type="protein sequence ID" value="KAK1572871.1"/>
    <property type="molecule type" value="Genomic_DNA"/>
</dbReference>
<evidence type="ECO:0000313" key="11">
    <source>
        <dbReference type="Proteomes" id="UP001230504"/>
    </source>
</evidence>